<accession>A0A6H9WGM2</accession>
<evidence type="ECO:0000256" key="1">
    <source>
        <dbReference type="ARBA" id="ARBA00006739"/>
    </source>
</evidence>
<dbReference type="InterPro" id="IPR029044">
    <property type="entry name" value="Nucleotide-diphossugar_trans"/>
</dbReference>
<dbReference type="Pfam" id="PF00535">
    <property type="entry name" value="Glycos_transf_2"/>
    <property type="match status" value="1"/>
</dbReference>
<dbReference type="PANTHER" id="PTHR43398:SF1">
    <property type="entry name" value="DOLICHOL-PHOSPHATE MANNOSYLTRANSFERASE SUBUNIT 1"/>
    <property type="match status" value="1"/>
</dbReference>
<dbReference type="Gene3D" id="3.90.550.10">
    <property type="entry name" value="Spore Coat Polysaccharide Biosynthesis Protein SpsA, Chain A"/>
    <property type="match status" value="1"/>
</dbReference>
<evidence type="ECO:0000256" key="2">
    <source>
        <dbReference type="ARBA" id="ARBA00022676"/>
    </source>
</evidence>
<dbReference type="OrthoDB" id="9810303at2"/>
<sequence length="258" mass="28167">MPRALVIIPTYNERESLESIVTRVVAADHRVDVLVVDDASPDGTGDVADAIAAREPRVTVLHRAGKLGLGTAYVEGFRIALDRDYDAAFEFDADGSHPPERLPSMLDALDDGADLVIGTRWMPGGRTENWPLQRVLLSRGASLYARTLLRSSIRDITAGYRGYRADVLRAFDLGAIRSNGYCFQIETAWMVERAGLRIDEVPITFTEREAGASKMSRAIVVEAVWRVAAWGIGSRLRDLHGLVPAPLGGPTVISEGQL</sequence>
<dbReference type="InterPro" id="IPR001173">
    <property type="entry name" value="Glyco_trans_2-like"/>
</dbReference>
<name>A0A6H9WGM2_9MICO</name>
<dbReference type="AlphaFoldDB" id="A0A6H9WGM2"/>
<comment type="caution">
    <text evidence="5">The sequence shown here is derived from an EMBL/GenBank/DDBJ whole genome shotgun (WGS) entry which is preliminary data.</text>
</comment>
<dbReference type="Proteomes" id="UP000431744">
    <property type="component" value="Unassembled WGS sequence"/>
</dbReference>
<evidence type="ECO:0000256" key="3">
    <source>
        <dbReference type="ARBA" id="ARBA00022679"/>
    </source>
</evidence>
<dbReference type="FunFam" id="3.90.550.10:FF:000122">
    <property type="entry name" value="Dolichol-phosphate mannosyltransferase subunit 1"/>
    <property type="match status" value="1"/>
</dbReference>
<dbReference type="EMBL" id="WBJY01000002">
    <property type="protein sequence ID" value="KAB1648164.1"/>
    <property type="molecule type" value="Genomic_DNA"/>
</dbReference>
<organism evidence="5 6">
    <name type="scientific">Pseudoclavibacter endophyticus</name>
    <dbReference type="NCBI Taxonomy" id="1778590"/>
    <lineage>
        <taxon>Bacteria</taxon>
        <taxon>Bacillati</taxon>
        <taxon>Actinomycetota</taxon>
        <taxon>Actinomycetes</taxon>
        <taxon>Micrococcales</taxon>
        <taxon>Microbacteriaceae</taxon>
        <taxon>Pseudoclavibacter</taxon>
    </lineage>
</organism>
<dbReference type="CDD" id="cd06442">
    <property type="entry name" value="DPM1_like"/>
    <property type="match status" value="1"/>
</dbReference>
<keyword evidence="2" id="KW-0328">Glycosyltransferase</keyword>
<dbReference type="PANTHER" id="PTHR43398">
    <property type="entry name" value="DOLICHOL-PHOSPHATE MANNOSYLTRANSFERASE SUBUNIT 1"/>
    <property type="match status" value="1"/>
</dbReference>
<dbReference type="RefSeq" id="WP_158029359.1">
    <property type="nucleotide sequence ID" value="NZ_BMHG01000001.1"/>
</dbReference>
<evidence type="ECO:0000259" key="4">
    <source>
        <dbReference type="Pfam" id="PF00535"/>
    </source>
</evidence>
<keyword evidence="6" id="KW-1185">Reference proteome</keyword>
<proteinExistence type="inferred from homology"/>
<dbReference type="GO" id="GO:0009247">
    <property type="term" value="P:glycolipid biosynthetic process"/>
    <property type="evidence" value="ECO:0007669"/>
    <property type="project" value="TreeGrafter"/>
</dbReference>
<reference evidence="5 6" key="1">
    <citation type="submission" date="2019-09" db="EMBL/GenBank/DDBJ databases">
        <title>Phylogeny of genus Pseudoclavibacter and closely related genus.</title>
        <authorList>
            <person name="Li Y."/>
        </authorList>
    </citation>
    <scope>NUCLEOTIDE SEQUENCE [LARGE SCALE GENOMIC DNA]</scope>
    <source>
        <strain evidence="5 6">EGI 60007</strain>
    </source>
</reference>
<evidence type="ECO:0000313" key="6">
    <source>
        <dbReference type="Proteomes" id="UP000431744"/>
    </source>
</evidence>
<dbReference type="GO" id="GO:0004582">
    <property type="term" value="F:dolichyl-phosphate beta-D-mannosyltransferase activity"/>
    <property type="evidence" value="ECO:0007669"/>
    <property type="project" value="InterPro"/>
</dbReference>
<dbReference type="InterPro" id="IPR039528">
    <property type="entry name" value="DPM1-like"/>
</dbReference>
<protein>
    <submittedName>
        <fullName evidence="5">Polyprenol monophosphomannose synthase</fullName>
    </submittedName>
</protein>
<evidence type="ECO:0000313" key="5">
    <source>
        <dbReference type="EMBL" id="KAB1648164.1"/>
    </source>
</evidence>
<keyword evidence="3" id="KW-0808">Transferase</keyword>
<dbReference type="GO" id="GO:0016020">
    <property type="term" value="C:membrane"/>
    <property type="evidence" value="ECO:0007669"/>
    <property type="project" value="GOC"/>
</dbReference>
<dbReference type="SUPFAM" id="SSF53448">
    <property type="entry name" value="Nucleotide-diphospho-sugar transferases"/>
    <property type="match status" value="1"/>
</dbReference>
<feature type="domain" description="Glycosyltransferase 2-like" evidence="4">
    <location>
        <begin position="6"/>
        <end position="169"/>
    </location>
</feature>
<gene>
    <name evidence="5" type="ORF">F8O04_10630</name>
</gene>
<comment type="similarity">
    <text evidence="1">Belongs to the glycosyltransferase 2 family.</text>
</comment>